<dbReference type="Gene3D" id="3.90.730.10">
    <property type="entry name" value="Ribonuclease T2-like"/>
    <property type="match status" value="1"/>
</dbReference>
<reference evidence="10" key="1">
    <citation type="submission" date="2016-03" db="EMBL/GenBank/DDBJ databases">
        <title>Mechanisms controlling the formation of the plant cell surface in tip-growing cells are functionally conserved among land plants.</title>
        <authorList>
            <person name="Honkanen S."/>
            <person name="Jones V.A."/>
            <person name="Morieri G."/>
            <person name="Champion C."/>
            <person name="Hetherington A.J."/>
            <person name="Kelly S."/>
            <person name="Saint-Marcoux D."/>
            <person name="Proust H."/>
            <person name="Prescott H."/>
            <person name="Dolan L."/>
        </authorList>
    </citation>
    <scope>NUCLEOTIDE SEQUENCE [LARGE SCALE GENOMIC DNA]</scope>
    <source>
        <tissue evidence="10">Whole gametophyte</tissue>
    </source>
</reference>
<dbReference type="InterPro" id="IPR018188">
    <property type="entry name" value="RNase_T2_His_AS_1"/>
</dbReference>
<organism evidence="10 11">
    <name type="scientific">Marchantia polymorpha subsp. ruderalis</name>
    <dbReference type="NCBI Taxonomy" id="1480154"/>
    <lineage>
        <taxon>Eukaryota</taxon>
        <taxon>Viridiplantae</taxon>
        <taxon>Streptophyta</taxon>
        <taxon>Embryophyta</taxon>
        <taxon>Marchantiophyta</taxon>
        <taxon>Marchantiopsida</taxon>
        <taxon>Marchantiidae</taxon>
        <taxon>Marchantiales</taxon>
        <taxon>Marchantiaceae</taxon>
        <taxon>Marchantia</taxon>
    </lineage>
</organism>
<dbReference type="InterPro" id="IPR036430">
    <property type="entry name" value="RNase_T2-like_sf"/>
</dbReference>
<proteinExistence type="inferred from homology"/>
<dbReference type="InterPro" id="IPR033697">
    <property type="entry name" value="Ribonuclease_T2_eukaryotic"/>
</dbReference>
<dbReference type="EMBL" id="LVLJ01000498">
    <property type="protein sequence ID" value="OAE33820.1"/>
    <property type="molecule type" value="Genomic_DNA"/>
</dbReference>
<feature type="active site" evidence="7">
    <location>
        <position position="117"/>
    </location>
</feature>
<dbReference type="PROSITE" id="PS00530">
    <property type="entry name" value="RNASE_T2_1"/>
    <property type="match status" value="1"/>
</dbReference>
<keyword evidence="5" id="KW-1015">Disulfide bond</keyword>
<evidence type="ECO:0000256" key="3">
    <source>
        <dbReference type="ARBA" id="ARBA00022759"/>
    </source>
</evidence>
<evidence type="ECO:0000256" key="2">
    <source>
        <dbReference type="ARBA" id="ARBA00022722"/>
    </source>
</evidence>
<name>A0A176WKZ1_MARPO</name>
<dbReference type="GO" id="GO:0005576">
    <property type="term" value="C:extracellular region"/>
    <property type="evidence" value="ECO:0007669"/>
    <property type="project" value="TreeGrafter"/>
</dbReference>
<dbReference type="GO" id="GO:0003723">
    <property type="term" value="F:RNA binding"/>
    <property type="evidence" value="ECO:0007669"/>
    <property type="project" value="InterPro"/>
</dbReference>
<comment type="caution">
    <text evidence="10">The sequence shown here is derived from an EMBL/GenBank/DDBJ whole genome shotgun (WGS) entry which is preliminary data.</text>
</comment>
<evidence type="ECO:0000256" key="9">
    <source>
        <dbReference type="SAM" id="SignalP"/>
    </source>
</evidence>
<gene>
    <name evidence="10" type="ORF">AXG93_1193s1170</name>
</gene>
<dbReference type="GO" id="GO:0016787">
    <property type="term" value="F:hydrolase activity"/>
    <property type="evidence" value="ECO:0007669"/>
    <property type="project" value="UniProtKB-KW"/>
</dbReference>
<evidence type="ECO:0000256" key="5">
    <source>
        <dbReference type="ARBA" id="ARBA00023157"/>
    </source>
</evidence>
<dbReference type="AlphaFoldDB" id="A0A176WKZ1"/>
<evidence type="ECO:0000256" key="8">
    <source>
        <dbReference type="RuleBase" id="RU004328"/>
    </source>
</evidence>
<dbReference type="InterPro" id="IPR001568">
    <property type="entry name" value="RNase_T2-like"/>
</dbReference>
<dbReference type="SUPFAM" id="SSF55895">
    <property type="entry name" value="Ribonuclease Rh-like"/>
    <property type="match status" value="1"/>
</dbReference>
<keyword evidence="9" id="KW-0732">Signal</keyword>
<dbReference type="PROSITE" id="PS00531">
    <property type="entry name" value="RNASE_T2_2"/>
    <property type="match status" value="1"/>
</dbReference>
<evidence type="ECO:0000256" key="1">
    <source>
        <dbReference type="ARBA" id="ARBA00007469"/>
    </source>
</evidence>
<dbReference type="Proteomes" id="UP000077202">
    <property type="component" value="Unassembled WGS sequence"/>
</dbReference>
<dbReference type="GO" id="GO:0033897">
    <property type="term" value="F:ribonuclease T2 activity"/>
    <property type="evidence" value="ECO:0007669"/>
    <property type="project" value="InterPro"/>
</dbReference>
<feature type="signal peptide" evidence="9">
    <location>
        <begin position="1"/>
        <end position="23"/>
    </location>
</feature>
<dbReference type="PANTHER" id="PTHR11240:SF75">
    <property type="entry name" value="RIBONUCLEASE 3"/>
    <property type="match status" value="1"/>
</dbReference>
<evidence type="ECO:0000256" key="6">
    <source>
        <dbReference type="ARBA" id="ARBA00023239"/>
    </source>
</evidence>
<keyword evidence="11" id="KW-1185">Reference proteome</keyword>
<comment type="similarity">
    <text evidence="1 8">Belongs to the RNase T2 family.</text>
</comment>
<accession>A0A176WKZ1</accession>
<keyword evidence="2" id="KW-0540">Nuclease</keyword>
<evidence type="ECO:0000256" key="7">
    <source>
        <dbReference type="PIRSR" id="PIRSR633697-1"/>
    </source>
</evidence>
<keyword evidence="3" id="KW-0255">Endonuclease</keyword>
<dbReference type="CDD" id="cd01061">
    <property type="entry name" value="RNase_T2_euk"/>
    <property type="match status" value="1"/>
</dbReference>
<dbReference type="InterPro" id="IPR033130">
    <property type="entry name" value="RNase_T2_His_AS_2"/>
</dbReference>
<feature type="chain" id="PRO_5008052575" evidence="9">
    <location>
        <begin position="24"/>
        <end position="228"/>
    </location>
</feature>
<feature type="active site" evidence="7">
    <location>
        <position position="63"/>
    </location>
</feature>
<dbReference type="PANTHER" id="PTHR11240">
    <property type="entry name" value="RIBONUCLEASE T2"/>
    <property type="match status" value="1"/>
</dbReference>
<evidence type="ECO:0000256" key="4">
    <source>
        <dbReference type="ARBA" id="ARBA00022801"/>
    </source>
</evidence>
<protein>
    <submittedName>
        <fullName evidence="10">Uncharacterized protein</fullName>
    </submittedName>
</protein>
<dbReference type="Pfam" id="PF00445">
    <property type="entry name" value="Ribonuclease_T2"/>
    <property type="match status" value="1"/>
</dbReference>
<evidence type="ECO:0000313" key="10">
    <source>
        <dbReference type="EMBL" id="OAE33820.1"/>
    </source>
</evidence>
<keyword evidence="6" id="KW-0456">Lyase</keyword>
<sequence length="228" mass="25410">MKSSPMLVLGLVFALALVSRSSAQLVDFDYYYFVVQWPGSYCDLQKACCYPLTGKPAANFSIHGLWPEFLDGTWPQDCDTSQTFDLEQVRDLVPELNKYWGTLTCPSSDSTKFWKHEWEKHGTCTGLTQHEFFSKTLALMKSINLGAALEKANIVPSDTATYNVTQVQSALACAIEEHTPGVECNIAKSGNNQLYQVYVCVDKDGTTLIPCPAYPNGRCNATVYWPTF</sequence>
<keyword evidence="4" id="KW-0378">Hydrolase</keyword>
<evidence type="ECO:0000313" key="11">
    <source>
        <dbReference type="Proteomes" id="UP000077202"/>
    </source>
</evidence>
<feature type="active site" evidence="7">
    <location>
        <position position="121"/>
    </location>
</feature>
<dbReference type="GO" id="GO:0006401">
    <property type="term" value="P:RNA catabolic process"/>
    <property type="evidence" value="ECO:0007669"/>
    <property type="project" value="TreeGrafter"/>
</dbReference>